<dbReference type="HOGENOM" id="CLU_2551534_0_0_9"/>
<reference evidence="1" key="1">
    <citation type="submission" date="2009-09" db="EMBL/GenBank/DDBJ databases">
        <authorList>
            <person name="Weinstock G."/>
            <person name="Sodergren E."/>
            <person name="Clifton S."/>
            <person name="Fulton L."/>
            <person name="Fulton B."/>
            <person name="Courtney L."/>
            <person name="Fronick C."/>
            <person name="Harrison M."/>
            <person name="Strong C."/>
            <person name="Farmer C."/>
            <person name="Delahaunty K."/>
            <person name="Markovic C."/>
            <person name="Hall O."/>
            <person name="Minx P."/>
            <person name="Tomlinson C."/>
            <person name="Mitreva M."/>
            <person name="Nelson J."/>
            <person name="Hou S."/>
            <person name="Wollam A."/>
            <person name="Pepin K.H."/>
            <person name="Johnson M."/>
            <person name="Bhonagiri V."/>
            <person name="Nash W.E."/>
            <person name="Warren W."/>
            <person name="Chinwalla A."/>
            <person name="Mardis E.R."/>
            <person name="Wilson R.K."/>
        </authorList>
    </citation>
    <scope>NUCLEOTIDE SEQUENCE [LARGE SCALE GENOMIC DNA]</scope>
    <source>
        <strain evidence="1">DSM 20583</strain>
    </source>
</reference>
<evidence type="ECO:0000313" key="1">
    <source>
        <dbReference type="EMBL" id="EEX21024.1"/>
    </source>
</evidence>
<accession>C9LAM5</accession>
<proteinExistence type="predicted"/>
<dbReference type="STRING" id="537007.BLAHAN_06479"/>
<dbReference type="Proteomes" id="UP000003755">
    <property type="component" value="Unassembled WGS sequence"/>
</dbReference>
<name>C9LAM5_BLAHA</name>
<protein>
    <submittedName>
        <fullName evidence="1">Uncharacterized protein</fullName>
    </submittedName>
</protein>
<keyword evidence="2" id="KW-1185">Reference proteome</keyword>
<comment type="caution">
    <text evidence="1">The sequence shown here is derived from an EMBL/GenBank/DDBJ whole genome shotgun (WGS) entry which is preliminary data.</text>
</comment>
<dbReference type="EMBL" id="ABYU02000030">
    <property type="protein sequence ID" value="EEX21024.1"/>
    <property type="molecule type" value="Genomic_DNA"/>
</dbReference>
<organism evidence="1 2">
    <name type="scientific">Blautia hansenii DSM 20583</name>
    <dbReference type="NCBI Taxonomy" id="537007"/>
    <lineage>
        <taxon>Bacteria</taxon>
        <taxon>Bacillati</taxon>
        <taxon>Bacillota</taxon>
        <taxon>Clostridia</taxon>
        <taxon>Lachnospirales</taxon>
        <taxon>Lachnospiraceae</taxon>
        <taxon>Blautia</taxon>
    </lineage>
</organism>
<sequence length="82" mass="9343">MMPTAKTILITGYTILAADRALVPNNLEIKMPSTMEYKDIKIIITIVGKAKRSREKNLKSFAIEFDIQITPCKILSKRYNKV</sequence>
<evidence type="ECO:0000313" key="2">
    <source>
        <dbReference type="Proteomes" id="UP000003755"/>
    </source>
</evidence>
<dbReference type="AlphaFoldDB" id="C9LAM5"/>
<gene>
    <name evidence="1" type="ORF">BLAHAN_06479</name>
</gene>